<evidence type="ECO:0000313" key="10">
    <source>
        <dbReference type="Proteomes" id="UP000265716"/>
    </source>
</evidence>
<sequence length="945" mass="104530">MSSCFVAIDHHYIRCFNSQFSSTSQQQRRRITPVLALLLLLVAATVVRFVVSIPYQYYNLHYVRPHKPTDDTIQAHILVDVAPGQKAKPPPHLRGDTFYIEPWTGQCKNTVHGLVYATDARGITCKRSSLMPTGCCGDDVRFSCSTCDVEAPHCCLAYERCVSCCMGPTNTALVHAFLAHADPKHPVYGQPPSDLTLFGFCTFRCRTSSAGVQHQNSYRSAKKHCYGVHRPLKELDVVNSDESALHNATTSPPRHDEYEPPMDGGQCELIWVDVFQGDRSKFFHISQRPESVVRHFTELYPHRELFVLNILLPGTPDVTYAQYFALRPDGVTDAFSKLWRAFMDGTDDFRNARLKLIPRVVEGPWMIRKAVGAKPFILANALEVQWFRGKNYLEAVVDVSSDSIAKKVTSMCRMCVASLVVDMALVVEGKSEDELPEAILGCANLSLTPRVCRSARQARRINQAIQSKGESSDEEEEVTQKSSSAGFQYLLDDSDDSDVSSNDDKDSNDEVVIAKPKCVAQASPPASSKKSKKKQAKKKSVNNAHAEVNDDVDDLLHALASQANLDDEEKPAFLPPPAMERNALLAVNAGALNADKEMKRFGDNKSFYRALFFLMRHVGRRGCVRSAFEIAKLIWSLDPKGDPLHVLLCLDYYALSARQCQFVVDLFESNTEIVFRTDKAVAVPSLAPVTVAALPGLQMSVALARYLLGDVARATADLASTLSKFPQVLVPLTEKCGISTTSSTFLLAQDVICSAVFANAPHLDDHGVVSHLLHIYVTRHASLWKVNDIQSFLLQAAVQASASYNRGTFVTELPPLVHKYKRAMSPGTTRRVADTVCSLRRTGRLDFSDEVTTLPPDHPMMMQPGARGGDADGMLDLDNMDPAMIAQLQAQLEAEQARNGGNLPADAHPLLLFLQTLLPWNRLQQPGAQRPANFDENPVYQPADE</sequence>
<evidence type="ECO:0000259" key="3">
    <source>
        <dbReference type="Pfam" id="PF07059"/>
    </source>
</evidence>
<dbReference type="VEuPathDB" id="FungiDB:H257_06160"/>
<dbReference type="Proteomes" id="UP000266196">
    <property type="component" value="Unassembled WGS sequence"/>
</dbReference>
<evidence type="ECO:0000313" key="9">
    <source>
        <dbReference type="Proteomes" id="UP000265427"/>
    </source>
</evidence>
<dbReference type="Proteomes" id="UP000266643">
    <property type="component" value="Unassembled WGS sequence"/>
</dbReference>
<dbReference type="GO" id="GO:1990112">
    <property type="term" value="C:RQC complex"/>
    <property type="evidence" value="ECO:0007669"/>
    <property type="project" value="TreeGrafter"/>
</dbReference>
<keyword evidence="2" id="KW-1133">Transmembrane helix</keyword>
<comment type="caution">
    <text evidence="5">The sequence shown here is derived from an EMBL/GenBank/DDBJ whole genome shotgun (WGS) entry which is preliminary data.</text>
</comment>
<dbReference type="PANTHER" id="PTHR22684:SF0">
    <property type="entry name" value="RIBOSOME QUALITY CONTROL COMPLEX SUBUNIT TCF25"/>
    <property type="match status" value="1"/>
</dbReference>
<dbReference type="Pfam" id="PF07059">
    <property type="entry name" value="EDR2_C"/>
    <property type="match status" value="1"/>
</dbReference>
<evidence type="ECO:0000313" key="12">
    <source>
        <dbReference type="Proteomes" id="UP000266239"/>
    </source>
</evidence>
<feature type="region of interest" description="Disordered" evidence="1">
    <location>
        <begin position="464"/>
        <end position="547"/>
    </location>
</feature>
<evidence type="ECO:0000313" key="8">
    <source>
        <dbReference type="EMBL" id="RHY79671.1"/>
    </source>
</evidence>
<dbReference type="VEuPathDB" id="FungiDB:H257_06162"/>
<organism evidence="5 12">
    <name type="scientific">Aphanomyces astaci</name>
    <name type="common">Crayfish plague agent</name>
    <dbReference type="NCBI Taxonomy" id="112090"/>
    <lineage>
        <taxon>Eukaryota</taxon>
        <taxon>Sar</taxon>
        <taxon>Stramenopiles</taxon>
        <taxon>Oomycota</taxon>
        <taxon>Saprolegniomycetes</taxon>
        <taxon>Saprolegniales</taxon>
        <taxon>Verrucalvaceae</taxon>
        <taxon>Aphanomyces</taxon>
    </lineage>
</organism>
<evidence type="ECO:0000256" key="1">
    <source>
        <dbReference type="SAM" id="MobiDB-lite"/>
    </source>
</evidence>
<evidence type="ECO:0000313" key="6">
    <source>
        <dbReference type="EMBL" id="RHY72048.1"/>
    </source>
</evidence>
<dbReference type="GO" id="GO:2000640">
    <property type="term" value="P:positive regulation of SREBP signaling pathway"/>
    <property type="evidence" value="ECO:0007669"/>
    <property type="project" value="InterPro"/>
</dbReference>
<accession>A0A397BWE8</accession>
<feature type="domain" description="Protein ENHANCED DISEASE RESISTANCE 2 C-terminal" evidence="3">
    <location>
        <begin position="267"/>
        <end position="446"/>
    </location>
</feature>
<dbReference type="EMBL" id="QUTA01003154">
    <property type="protein sequence ID" value="RHY24743.1"/>
    <property type="molecule type" value="Genomic_DNA"/>
</dbReference>
<feature type="transmembrane region" description="Helical" evidence="2">
    <location>
        <begin position="34"/>
        <end position="58"/>
    </location>
</feature>
<gene>
    <name evidence="5" type="ORF">DYB25_007438</name>
    <name evidence="6" type="ORF">DYB30_005109</name>
    <name evidence="8" type="ORF">DYB31_004547</name>
    <name evidence="4" type="ORF">DYB36_008289</name>
    <name evidence="7" type="ORF">DYB38_006171</name>
</gene>
<feature type="compositionally biased region" description="Basic residues" evidence="1">
    <location>
        <begin position="529"/>
        <end position="540"/>
    </location>
</feature>
<evidence type="ECO:0000313" key="4">
    <source>
        <dbReference type="EMBL" id="RHY11344.1"/>
    </source>
</evidence>
<name>A0A397BWE8_APHAT</name>
<dbReference type="EMBL" id="QUTD01003625">
    <property type="protein sequence ID" value="RHY72048.1"/>
    <property type="molecule type" value="Genomic_DNA"/>
</dbReference>
<protein>
    <recommendedName>
        <fullName evidence="3">Protein ENHANCED DISEASE RESISTANCE 2 C-terminal domain-containing protein</fullName>
    </recommendedName>
</protein>
<dbReference type="EMBL" id="QUTC01002758">
    <property type="protein sequence ID" value="RHY72993.1"/>
    <property type="molecule type" value="Genomic_DNA"/>
</dbReference>
<evidence type="ECO:0000256" key="2">
    <source>
        <dbReference type="SAM" id="Phobius"/>
    </source>
</evidence>
<dbReference type="Proteomes" id="UP000266239">
    <property type="component" value="Unassembled WGS sequence"/>
</dbReference>
<dbReference type="InterPro" id="IPR019352">
    <property type="entry name" value="SPRING1"/>
</dbReference>
<dbReference type="PANTHER" id="PTHR22684">
    <property type="entry name" value="NULP1-RELATED"/>
    <property type="match status" value="1"/>
</dbReference>
<evidence type="ECO:0000313" key="13">
    <source>
        <dbReference type="Proteomes" id="UP000266643"/>
    </source>
</evidence>
<dbReference type="AlphaFoldDB" id="A0A397BWE8"/>
<proteinExistence type="predicted"/>
<dbReference type="EMBL" id="QUTE01023781">
    <property type="protein sequence ID" value="RHY79671.1"/>
    <property type="molecule type" value="Genomic_DNA"/>
</dbReference>
<dbReference type="InterPro" id="IPR009769">
    <property type="entry name" value="EDR2_C"/>
</dbReference>
<reference evidence="9 10" key="1">
    <citation type="submission" date="2018-08" db="EMBL/GenBank/DDBJ databases">
        <title>Aphanomyces genome sequencing and annotation.</title>
        <authorList>
            <person name="Minardi D."/>
            <person name="Oidtmann B."/>
            <person name="Van Der Giezen M."/>
            <person name="Studholme D.J."/>
        </authorList>
    </citation>
    <scope>NUCLEOTIDE SEQUENCE [LARGE SCALE GENOMIC DNA]</scope>
    <source>
        <strain evidence="8 11">197901</strain>
        <strain evidence="6 13">D2</strain>
        <strain evidence="4 9">Kv</strain>
        <strain evidence="7 10">SA</strain>
        <strain evidence="5 12">Yx</strain>
    </source>
</reference>
<dbReference type="Proteomes" id="UP000265427">
    <property type="component" value="Unassembled WGS sequence"/>
</dbReference>
<dbReference type="Proteomes" id="UP000265716">
    <property type="component" value="Unassembled WGS sequence"/>
</dbReference>
<evidence type="ECO:0000313" key="7">
    <source>
        <dbReference type="EMBL" id="RHY72993.1"/>
    </source>
</evidence>
<dbReference type="Pfam" id="PF10218">
    <property type="entry name" value="SPRING1"/>
    <property type="match status" value="1"/>
</dbReference>
<dbReference type="EMBL" id="QUSZ01005068">
    <property type="protein sequence ID" value="RHY11344.1"/>
    <property type="molecule type" value="Genomic_DNA"/>
</dbReference>
<keyword evidence="2" id="KW-0472">Membrane</keyword>
<dbReference type="Pfam" id="PF04910">
    <property type="entry name" value="Tcf25"/>
    <property type="match status" value="1"/>
</dbReference>
<keyword evidence="2" id="KW-0812">Transmembrane</keyword>
<evidence type="ECO:0000313" key="11">
    <source>
        <dbReference type="Proteomes" id="UP000266196"/>
    </source>
</evidence>
<dbReference type="InterPro" id="IPR006994">
    <property type="entry name" value="TCF25/Rqc1"/>
</dbReference>
<evidence type="ECO:0000313" key="5">
    <source>
        <dbReference type="EMBL" id="RHY24743.1"/>
    </source>
</evidence>